<organism evidence="1">
    <name type="scientific">freshwater metagenome</name>
    <dbReference type="NCBI Taxonomy" id="449393"/>
    <lineage>
        <taxon>unclassified sequences</taxon>
        <taxon>metagenomes</taxon>
        <taxon>ecological metagenomes</taxon>
    </lineage>
</organism>
<dbReference type="EMBL" id="CAEZWO010000122">
    <property type="protein sequence ID" value="CAB4668158.1"/>
    <property type="molecule type" value="Genomic_DNA"/>
</dbReference>
<protein>
    <submittedName>
        <fullName evidence="1">Unannotated protein</fullName>
    </submittedName>
</protein>
<name>A0A6J6M573_9ZZZZ</name>
<proteinExistence type="predicted"/>
<dbReference type="AlphaFoldDB" id="A0A6J6M573"/>
<reference evidence="1" key="1">
    <citation type="submission" date="2020-05" db="EMBL/GenBank/DDBJ databases">
        <authorList>
            <person name="Chiriac C."/>
            <person name="Salcher M."/>
            <person name="Ghai R."/>
            <person name="Kavagutti S V."/>
        </authorList>
    </citation>
    <scope>NUCLEOTIDE SEQUENCE</scope>
</reference>
<sequence length="56" mass="6705">MEFLVSKYGLDNYRKLYSQNATRGWTNFNLVFKNVTGDELDNFYLEADKFIKSRGW</sequence>
<accession>A0A6J6M573</accession>
<gene>
    <name evidence="1" type="ORF">UFOPK2254_01121</name>
</gene>
<evidence type="ECO:0000313" key="1">
    <source>
        <dbReference type="EMBL" id="CAB4668158.1"/>
    </source>
</evidence>